<feature type="region of interest" description="Disordered" evidence="1">
    <location>
        <begin position="243"/>
        <end position="290"/>
    </location>
</feature>
<sequence length="290" mass="31812">TSSNDNSHTCTCRCHKPNSPHNNDYVQFEQALKQARLEQQQERSLNNNRLIQTLKRQHEELLNIYQQNKSLKQFNLTKIDREQQTTKLNQNDSQVQTDVTSINNNKLLVPKQQKPLIIPIAGSHTSNNNNNNGPLLATRNNSVYNSTLSLPQVASRSSSTAIATTTITSKTSTVTIKSATVTNAQAITSNSLAPPPPPPPTAPPLLSTTIPHDVVDLTEEDEDDTTHRLPAQRITATRQSTSFIQPSTQTTIPTPAATATPTATRIRQTTATSTTANRTIRPNTTLPNGQ</sequence>
<comment type="caution">
    <text evidence="2">The sequence shown here is derived from an EMBL/GenBank/DDBJ whole genome shotgun (WGS) entry which is preliminary data.</text>
</comment>
<feature type="non-terminal residue" evidence="2">
    <location>
        <position position="290"/>
    </location>
</feature>
<dbReference type="AlphaFoldDB" id="A0A8S3GNP3"/>
<proteinExistence type="predicted"/>
<evidence type="ECO:0000256" key="1">
    <source>
        <dbReference type="SAM" id="MobiDB-lite"/>
    </source>
</evidence>
<gene>
    <name evidence="2" type="ORF">GIL414_LOCUS66571</name>
</gene>
<dbReference type="Proteomes" id="UP000681720">
    <property type="component" value="Unassembled WGS sequence"/>
</dbReference>
<evidence type="ECO:0000313" key="3">
    <source>
        <dbReference type="Proteomes" id="UP000681720"/>
    </source>
</evidence>
<feature type="compositionally biased region" description="Low complexity" evidence="1">
    <location>
        <begin position="244"/>
        <end position="281"/>
    </location>
</feature>
<accession>A0A8S3GNP3</accession>
<evidence type="ECO:0000313" key="2">
    <source>
        <dbReference type="EMBL" id="CAF5168746.1"/>
    </source>
</evidence>
<dbReference type="EMBL" id="CAJOBJ010315228">
    <property type="protein sequence ID" value="CAF5168746.1"/>
    <property type="molecule type" value="Genomic_DNA"/>
</dbReference>
<feature type="non-terminal residue" evidence="2">
    <location>
        <position position="1"/>
    </location>
</feature>
<name>A0A8S3GNP3_9BILA</name>
<organism evidence="2 3">
    <name type="scientific">Rotaria magnacalcarata</name>
    <dbReference type="NCBI Taxonomy" id="392030"/>
    <lineage>
        <taxon>Eukaryota</taxon>
        <taxon>Metazoa</taxon>
        <taxon>Spiralia</taxon>
        <taxon>Gnathifera</taxon>
        <taxon>Rotifera</taxon>
        <taxon>Eurotatoria</taxon>
        <taxon>Bdelloidea</taxon>
        <taxon>Philodinida</taxon>
        <taxon>Philodinidae</taxon>
        <taxon>Rotaria</taxon>
    </lineage>
</organism>
<protein>
    <submittedName>
        <fullName evidence="2">Uncharacterized protein</fullName>
    </submittedName>
</protein>
<reference evidence="2" key="1">
    <citation type="submission" date="2021-02" db="EMBL/GenBank/DDBJ databases">
        <authorList>
            <person name="Nowell W R."/>
        </authorList>
    </citation>
    <scope>NUCLEOTIDE SEQUENCE</scope>
</reference>